<evidence type="ECO:0000313" key="3">
    <source>
        <dbReference type="Proteomes" id="UP000054559"/>
    </source>
</evidence>
<protein>
    <submittedName>
        <fullName evidence="2">Uncharacterized protein</fullName>
    </submittedName>
</protein>
<dbReference type="Proteomes" id="UP000054559">
    <property type="component" value="Unassembled WGS sequence"/>
</dbReference>
<evidence type="ECO:0000313" key="2">
    <source>
        <dbReference type="EMBL" id="KMU81811.1"/>
    </source>
</evidence>
<accession>A0A0J8RAD3</accession>
<dbReference type="STRING" id="454286.A0A0J8RAD3"/>
<dbReference type="EMBL" id="DS268126">
    <property type="protein sequence ID" value="KMU81811.1"/>
    <property type="molecule type" value="Genomic_DNA"/>
</dbReference>
<feature type="compositionally biased region" description="Polar residues" evidence="1">
    <location>
        <begin position="10"/>
        <end position="31"/>
    </location>
</feature>
<dbReference type="OrthoDB" id="5229017at2759"/>
<gene>
    <name evidence="2" type="ORF">CISG_02827</name>
</gene>
<organism evidence="2 3">
    <name type="scientific">Coccidioides immitis RMSCC 3703</name>
    <dbReference type="NCBI Taxonomy" id="454286"/>
    <lineage>
        <taxon>Eukaryota</taxon>
        <taxon>Fungi</taxon>
        <taxon>Dikarya</taxon>
        <taxon>Ascomycota</taxon>
        <taxon>Pezizomycotina</taxon>
        <taxon>Eurotiomycetes</taxon>
        <taxon>Eurotiomycetidae</taxon>
        <taxon>Onygenales</taxon>
        <taxon>Onygenaceae</taxon>
        <taxon>Coccidioides</taxon>
    </lineage>
</organism>
<name>A0A0J8RAD3_COCIT</name>
<evidence type="ECO:0000256" key="1">
    <source>
        <dbReference type="SAM" id="MobiDB-lite"/>
    </source>
</evidence>
<reference evidence="3" key="1">
    <citation type="journal article" date="2010" name="Genome Res.">
        <title>Population genomic sequencing of Coccidioides fungi reveals recent hybridization and transposon control.</title>
        <authorList>
            <person name="Neafsey D.E."/>
            <person name="Barker B.M."/>
            <person name="Sharpton T.J."/>
            <person name="Stajich J.E."/>
            <person name="Park D.J."/>
            <person name="Whiston E."/>
            <person name="Hung C.-Y."/>
            <person name="McMahan C."/>
            <person name="White J."/>
            <person name="Sykes S."/>
            <person name="Heiman D."/>
            <person name="Young S."/>
            <person name="Zeng Q."/>
            <person name="Abouelleil A."/>
            <person name="Aftuck L."/>
            <person name="Bessette D."/>
            <person name="Brown A."/>
            <person name="FitzGerald M."/>
            <person name="Lui A."/>
            <person name="Macdonald J.P."/>
            <person name="Priest M."/>
            <person name="Orbach M.J."/>
            <person name="Galgiani J.N."/>
            <person name="Kirkland T.N."/>
            <person name="Cole G.T."/>
            <person name="Birren B.W."/>
            <person name="Henn M.R."/>
            <person name="Taylor J.W."/>
            <person name="Rounsley S.D."/>
        </authorList>
    </citation>
    <scope>NUCLEOTIDE SEQUENCE [LARGE SCALE GENOMIC DNA]</scope>
    <source>
        <strain evidence="3">RMSCC 3703</strain>
    </source>
</reference>
<feature type="region of interest" description="Disordered" evidence="1">
    <location>
        <begin position="1"/>
        <end position="35"/>
    </location>
</feature>
<proteinExistence type="predicted"/>
<dbReference type="AlphaFoldDB" id="A0A0J8RAD3"/>
<sequence>MVAIPGPNAFRNQAELSHSSMRLPQSRSEGNVRSFDHSGCDSAGFSGNYFHQWYPSASYYPEQRKDLSELPDRTKVRQRSRSPVKVLEDLDEYEEIAYLSTPSRRPRSPHKKLFGENGWLGKSPTIEKQKKPGFKAFGEKIKQRVEDMTGDVMKTTSIAFQSKSSTPAISKCPISLDPPTQAKLYSEMELMICVTANKFLMDQYREGRMSAESVTKIINFWTSKNRPQVVQFQFDQATQRDLILYNIKNFAFHGECAANSVLLNATLYNWKIITKEMNVRTFCYPDSVIRKHMHDTHKILEMLGAPSPGIKETGVWVDSSIYPLRLVKRERLPVTSLPSPPSPSLTLPHSRSSNSTYGGVLASRCPFKDTCALNPELLAASRKCHHPDNAAACR</sequence>